<evidence type="ECO:0000259" key="4">
    <source>
        <dbReference type="PROSITE" id="PS51158"/>
    </source>
</evidence>
<organism evidence="6">
    <name type="scientific">Melampsora larici-populina (strain 98AG31 / pathotype 3-4-7)</name>
    <name type="common">Poplar leaf rust fungus</name>
    <dbReference type="NCBI Taxonomy" id="747676"/>
    <lineage>
        <taxon>Eukaryota</taxon>
        <taxon>Fungi</taxon>
        <taxon>Dikarya</taxon>
        <taxon>Basidiomycota</taxon>
        <taxon>Pucciniomycotina</taxon>
        <taxon>Pucciniomycetes</taxon>
        <taxon>Pucciniales</taxon>
        <taxon>Melampsoraceae</taxon>
        <taxon>Melampsora</taxon>
    </lineage>
</organism>
<dbReference type="EMBL" id="GL883101">
    <property type="protein sequence ID" value="EGG08365.1"/>
    <property type="molecule type" value="Genomic_DNA"/>
</dbReference>
<dbReference type="RefSeq" id="XP_007408563.1">
    <property type="nucleotide sequence ID" value="XM_007408501.1"/>
</dbReference>
<protein>
    <recommendedName>
        <fullName evidence="4">Alpha-type protein kinase domain-containing protein</fullName>
    </recommendedName>
</protein>
<evidence type="ECO:0000313" key="5">
    <source>
        <dbReference type="EMBL" id="EGG08365.1"/>
    </source>
</evidence>
<keyword evidence="3" id="KW-0418">Kinase</keyword>
<name>F4RHF5_MELLP</name>
<proteinExistence type="predicted"/>
<dbReference type="HOGENOM" id="CLU_087041_0_0_1"/>
<dbReference type="GO" id="GO:0005524">
    <property type="term" value="F:ATP binding"/>
    <property type="evidence" value="ECO:0007669"/>
    <property type="project" value="InterPro"/>
</dbReference>
<evidence type="ECO:0000256" key="3">
    <source>
        <dbReference type="ARBA" id="ARBA00022777"/>
    </source>
</evidence>
<sequence>MDLYQMIGFGTYQLDLSASEQLGWRSLPFDQPVDEDDNLTGLAFGLIPSGAQAHNPADVLSYNWAFRPVDVCVIKKALWCWDGRVTYPAVLRRGSEEIKLQACALQQREDILGDHLRLAQMYAHAERLLERFKVFVLLNARLTIGQQEDLHKLRIVKNIVVREGKSRDRPDDSNVPRWYSLREPVDRPEYLTSDSLFAPKYRAGGDLASIAALLVCFTHWSYEYHQRHALITGFRGSAGVITDLTMEDNERPWFLGNPSTAGLQLFTATHICDSVWCHGVGFKRPPPYYAME</sequence>
<evidence type="ECO:0000256" key="1">
    <source>
        <dbReference type="ARBA" id="ARBA00022527"/>
    </source>
</evidence>
<keyword evidence="2" id="KW-0808">Transferase</keyword>
<dbReference type="InterPro" id="IPR004166">
    <property type="entry name" value="a-kinase_dom"/>
</dbReference>
<dbReference type="OrthoDB" id="301415at2759"/>
<evidence type="ECO:0000313" key="6">
    <source>
        <dbReference type="Proteomes" id="UP000001072"/>
    </source>
</evidence>
<dbReference type="InterPro" id="IPR011009">
    <property type="entry name" value="Kinase-like_dom_sf"/>
</dbReference>
<dbReference type="SUPFAM" id="SSF56112">
    <property type="entry name" value="Protein kinase-like (PK-like)"/>
    <property type="match status" value="1"/>
</dbReference>
<dbReference type="InParanoid" id="F4RHF5"/>
<dbReference type="GeneID" id="18922495"/>
<dbReference type="Gene3D" id="3.20.200.10">
    <property type="entry name" value="MHCK/EF2 kinase"/>
    <property type="match status" value="1"/>
</dbReference>
<keyword evidence="6" id="KW-1185">Reference proteome</keyword>
<dbReference type="PROSITE" id="PS51158">
    <property type="entry name" value="ALPHA_KINASE"/>
    <property type="match status" value="1"/>
</dbReference>
<dbReference type="KEGG" id="mlr:MELLADRAFT_105107"/>
<evidence type="ECO:0000256" key="2">
    <source>
        <dbReference type="ARBA" id="ARBA00022679"/>
    </source>
</evidence>
<dbReference type="VEuPathDB" id="FungiDB:MELLADRAFT_105107"/>
<gene>
    <name evidence="5" type="ORF">MELLADRAFT_105107</name>
</gene>
<keyword evidence="1" id="KW-0723">Serine/threonine-protein kinase</keyword>
<dbReference type="GO" id="GO:0004674">
    <property type="term" value="F:protein serine/threonine kinase activity"/>
    <property type="evidence" value="ECO:0007669"/>
    <property type="project" value="UniProtKB-KW"/>
</dbReference>
<feature type="domain" description="Alpha-type protein kinase" evidence="4">
    <location>
        <begin position="56"/>
        <end position="285"/>
    </location>
</feature>
<dbReference type="Proteomes" id="UP000001072">
    <property type="component" value="Unassembled WGS sequence"/>
</dbReference>
<accession>F4RHF5</accession>
<dbReference type="Pfam" id="PF02816">
    <property type="entry name" value="Alpha_kinase"/>
    <property type="match status" value="1"/>
</dbReference>
<dbReference type="AlphaFoldDB" id="F4RHF5"/>
<reference evidence="6" key="1">
    <citation type="journal article" date="2011" name="Proc. Natl. Acad. Sci. U.S.A.">
        <title>Obligate biotrophy features unraveled by the genomic analysis of rust fungi.</title>
        <authorList>
            <person name="Duplessis S."/>
            <person name="Cuomo C.A."/>
            <person name="Lin Y.-C."/>
            <person name="Aerts A."/>
            <person name="Tisserant E."/>
            <person name="Veneault-Fourrey C."/>
            <person name="Joly D.L."/>
            <person name="Hacquard S."/>
            <person name="Amselem J."/>
            <person name="Cantarel B.L."/>
            <person name="Chiu R."/>
            <person name="Coutinho P.M."/>
            <person name="Feau N."/>
            <person name="Field M."/>
            <person name="Frey P."/>
            <person name="Gelhaye E."/>
            <person name="Goldberg J."/>
            <person name="Grabherr M.G."/>
            <person name="Kodira C.D."/>
            <person name="Kohler A."/>
            <person name="Kuees U."/>
            <person name="Lindquist E.A."/>
            <person name="Lucas S.M."/>
            <person name="Mago R."/>
            <person name="Mauceli E."/>
            <person name="Morin E."/>
            <person name="Murat C."/>
            <person name="Pangilinan J.L."/>
            <person name="Park R."/>
            <person name="Pearson M."/>
            <person name="Quesneville H."/>
            <person name="Rouhier N."/>
            <person name="Sakthikumar S."/>
            <person name="Salamov A.A."/>
            <person name="Schmutz J."/>
            <person name="Selles B."/>
            <person name="Shapiro H."/>
            <person name="Tanguay P."/>
            <person name="Tuskan G.A."/>
            <person name="Henrissat B."/>
            <person name="Van de Peer Y."/>
            <person name="Rouze P."/>
            <person name="Ellis J.G."/>
            <person name="Dodds P.N."/>
            <person name="Schein J.E."/>
            <person name="Zhong S."/>
            <person name="Hamelin R.C."/>
            <person name="Grigoriev I.V."/>
            <person name="Szabo L.J."/>
            <person name="Martin F."/>
        </authorList>
    </citation>
    <scope>NUCLEOTIDE SEQUENCE [LARGE SCALE GENOMIC DNA]</scope>
    <source>
        <strain evidence="6">98AG31 / pathotype 3-4-7</strain>
    </source>
</reference>